<name>A0ACB5U5L8_AMBMO</name>
<comment type="caution">
    <text evidence="1">The sequence shown here is derived from an EMBL/GenBank/DDBJ whole genome shotgun (WGS) entry which is preliminary data.</text>
</comment>
<protein>
    <submittedName>
        <fullName evidence="1">Unnamed protein product</fullName>
    </submittedName>
</protein>
<keyword evidence="2" id="KW-1185">Reference proteome</keyword>
<dbReference type="Proteomes" id="UP001165064">
    <property type="component" value="Unassembled WGS sequence"/>
</dbReference>
<evidence type="ECO:0000313" key="1">
    <source>
        <dbReference type="EMBL" id="GMF02676.1"/>
    </source>
</evidence>
<gene>
    <name evidence="1" type="ORF">Amon02_001153500</name>
</gene>
<sequence>MSRMAVSLDELSSDLVSDSGKVYLERIEGSCFRNFSRIDRTNISNFVAAGNLDSIITHNHKTITHNHQIHSWSRSSIFKITSPFHTMDAALQAARAIAVAEEAARSAYQTLQQTSAQWATNSTSDSTDKSNQNESSEGSNGNNNENGKFDLDLEFVGYPPSTSSSGNQESNIVPISNVSSVPLTKDIGSGSKRPSGRNRRNNISAIINDKNKCLL</sequence>
<proteinExistence type="predicted"/>
<organism evidence="1 2">
    <name type="scientific">Ambrosiozyma monospora</name>
    <name type="common">Yeast</name>
    <name type="synonym">Endomycopsis monosporus</name>
    <dbReference type="NCBI Taxonomy" id="43982"/>
    <lineage>
        <taxon>Eukaryota</taxon>
        <taxon>Fungi</taxon>
        <taxon>Dikarya</taxon>
        <taxon>Ascomycota</taxon>
        <taxon>Saccharomycotina</taxon>
        <taxon>Pichiomycetes</taxon>
        <taxon>Pichiales</taxon>
        <taxon>Pichiaceae</taxon>
        <taxon>Ambrosiozyma</taxon>
    </lineage>
</organism>
<evidence type="ECO:0000313" key="2">
    <source>
        <dbReference type="Proteomes" id="UP001165064"/>
    </source>
</evidence>
<accession>A0ACB5U5L8</accession>
<dbReference type="EMBL" id="BSXS01012607">
    <property type="protein sequence ID" value="GMF02676.1"/>
    <property type="molecule type" value="Genomic_DNA"/>
</dbReference>
<reference evidence="1" key="1">
    <citation type="submission" date="2023-04" db="EMBL/GenBank/DDBJ databases">
        <title>Ambrosiozyma monospora NBRC 10751.</title>
        <authorList>
            <person name="Ichikawa N."/>
            <person name="Sato H."/>
            <person name="Tonouchi N."/>
        </authorList>
    </citation>
    <scope>NUCLEOTIDE SEQUENCE</scope>
    <source>
        <strain evidence="1">NBRC 10751</strain>
    </source>
</reference>